<gene>
    <name evidence="2" type="ORF">DUNSADRAFT_5067</name>
</gene>
<sequence length="442" mass="47010">MPARCRGVRSCINWSVQWAAAAEALLEAHTCCASARTHLHTHHPAHLFCLHGAGACGPGRVALYRLERAVGGSSSRGSAGGQKSAGLPQGAWGWRMVLVAQRDMAGPVTVLQDFKGMLLVSVGKTVETYSLRALTPHPHASPPASSLARESGISAAAAAAVAAASASAARGNNLTLVKAAFYDMPLLVTSMAVVKDFLLVGDVHHGVSFLRYNDTTKVLEGLSRDFERHDVSSTGFIINAQKLLFAATDASGTLWQYEYVKNHPLSWNGQRLLPGGALHIGHPATKLLSVKVASPDGLNRHALLVGTHSGGFGIWSPVWDKDSAGRLQRLQPLLDRALSHTGGLNPRAFRRRHLKLPRAMGGGETYGPQGPPEGVAAGEEMLARASKNLVAETGSCILDGNLLWRFATLPRDQQQQLAQQVEARSPDQIMADLSSLALANTL</sequence>
<dbReference type="Pfam" id="PF03178">
    <property type="entry name" value="CPSF_A"/>
    <property type="match status" value="1"/>
</dbReference>
<dbReference type="Gene3D" id="2.130.10.10">
    <property type="entry name" value="YVTN repeat-like/Quinoprotein amine dehydrogenase"/>
    <property type="match status" value="1"/>
</dbReference>
<dbReference type="InterPro" id="IPR004871">
    <property type="entry name" value="RSE1/DDB1/CPSF1_C"/>
</dbReference>
<accession>A0ABQ7HAI6</accession>
<evidence type="ECO:0000259" key="1">
    <source>
        <dbReference type="Pfam" id="PF03178"/>
    </source>
</evidence>
<proteinExistence type="predicted"/>
<feature type="domain" description="RSE1/DDB1/CPSF1 C-terminal" evidence="1">
    <location>
        <begin position="174"/>
        <end position="354"/>
    </location>
</feature>
<dbReference type="Proteomes" id="UP000815325">
    <property type="component" value="Unassembled WGS sequence"/>
</dbReference>
<evidence type="ECO:0000313" key="3">
    <source>
        <dbReference type="Proteomes" id="UP000815325"/>
    </source>
</evidence>
<keyword evidence="3" id="KW-1185">Reference proteome</keyword>
<dbReference type="EMBL" id="MU069437">
    <property type="protein sequence ID" value="KAF5843831.1"/>
    <property type="molecule type" value="Genomic_DNA"/>
</dbReference>
<protein>
    <submittedName>
        <fullName evidence="2">CPSF A subunit region-domain-containing protein</fullName>
    </submittedName>
</protein>
<reference evidence="2" key="1">
    <citation type="submission" date="2017-08" db="EMBL/GenBank/DDBJ databases">
        <authorList>
            <person name="Polle J.E."/>
            <person name="Barry K."/>
            <person name="Cushman J."/>
            <person name="Schmutz J."/>
            <person name="Tran D."/>
            <person name="Hathwaick L.T."/>
            <person name="Yim W.C."/>
            <person name="Jenkins J."/>
            <person name="Mckie-Krisberg Z.M."/>
            <person name="Prochnik S."/>
            <person name="Lindquist E."/>
            <person name="Dockter R.B."/>
            <person name="Adam C."/>
            <person name="Molina H."/>
            <person name="Bunkerborg J."/>
            <person name="Jin E."/>
            <person name="Buchheim M."/>
            <person name="Magnuson J."/>
        </authorList>
    </citation>
    <scope>NUCLEOTIDE SEQUENCE</scope>
    <source>
        <strain evidence="2">CCAP 19/18</strain>
    </source>
</reference>
<dbReference type="PANTHER" id="PTHR10644">
    <property type="entry name" value="DNA REPAIR/RNA PROCESSING CPSF FAMILY"/>
    <property type="match status" value="1"/>
</dbReference>
<comment type="caution">
    <text evidence="2">The sequence shown here is derived from an EMBL/GenBank/DDBJ whole genome shotgun (WGS) entry which is preliminary data.</text>
</comment>
<name>A0ABQ7HAI6_DUNSA</name>
<dbReference type="InterPro" id="IPR015943">
    <property type="entry name" value="WD40/YVTN_repeat-like_dom_sf"/>
</dbReference>
<organism evidence="2 3">
    <name type="scientific">Dunaliella salina</name>
    <name type="common">Green alga</name>
    <name type="synonym">Protococcus salinus</name>
    <dbReference type="NCBI Taxonomy" id="3046"/>
    <lineage>
        <taxon>Eukaryota</taxon>
        <taxon>Viridiplantae</taxon>
        <taxon>Chlorophyta</taxon>
        <taxon>core chlorophytes</taxon>
        <taxon>Chlorophyceae</taxon>
        <taxon>CS clade</taxon>
        <taxon>Chlamydomonadales</taxon>
        <taxon>Dunaliellaceae</taxon>
        <taxon>Dunaliella</taxon>
    </lineage>
</organism>
<evidence type="ECO:0000313" key="2">
    <source>
        <dbReference type="EMBL" id="KAF5843831.1"/>
    </source>
</evidence>
<dbReference type="InterPro" id="IPR050358">
    <property type="entry name" value="RSE1/DDB1/CFT1"/>
</dbReference>